<dbReference type="STRING" id="42253.NITMOv2_3135"/>
<protein>
    <recommendedName>
        <fullName evidence="3">MarR family transcriptional regulator</fullName>
    </recommendedName>
</protein>
<name>A0A0K2GFB0_NITMO</name>
<dbReference type="KEGG" id="nmv:NITMOv2_3135"/>
<dbReference type="InterPro" id="IPR036388">
    <property type="entry name" value="WH-like_DNA-bd_sf"/>
</dbReference>
<evidence type="ECO:0000313" key="1">
    <source>
        <dbReference type="EMBL" id="ALA59534.1"/>
    </source>
</evidence>
<dbReference type="EMBL" id="CP011801">
    <property type="protein sequence ID" value="ALA59534.1"/>
    <property type="molecule type" value="Genomic_DNA"/>
</dbReference>
<dbReference type="AlphaFoldDB" id="A0A0K2GFB0"/>
<evidence type="ECO:0008006" key="3">
    <source>
        <dbReference type="Google" id="ProtNLM"/>
    </source>
</evidence>
<evidence type="ECO:0000313" key="2">
    <source>
        <dbReference type="Proteomes" id="UP000069205"/>
    </source>
</evidence>
<dbReference type="Proteomes" id="UP000069205">
    <property type="component" value="Chromosome"/>
</dbReference>
<dbReference type="PATRIC" id="fig|42253.5.peg.3088"/>
<sequence>MDCHDTSTLSPCQGVANATLAKTTLLQRIRVALTRVSFYNQVAKEPESCPSSLIEQQILTLLLASQLHSMFRSSLVRALDVCCPSLDEAIHQLVTKGLIHVQTTDLPSKDVLLTLEPGGALAAHRLLQWPHVLDSVLESLSPATQEELYAHLLHTLLQLQEAKQIPTSLMCITCRHFRPRQYPKNPEKPHHCAFVDAPFGDRDVQIDCSEHSDSDPLPRGPII</sequence>
<reference evidence="1 2" key="1">
    <citation type="journal article" date="2015" name="Proc. Natl. Acad. Sci. U.S.A.">
        <title>Expanded metabolic versatility of ubiquitous nitrite-oxidizing bacteria from the genus Nitrospira.</title>
        <authorList>
            <person name="Koch H."/>
            <person name="Lucker S."/>
            <person name="Albertsen M."/>
            <person name="Kitzinger K."/>
            <person name="Herbold C."/>
            <person name="Spieck E."/>
            <person name="Nielsen P.H."/>
            <person name="Wagner M."/>
            <person name="Daims H."/>
        </authorList>
    </citation>
    <scope>NUCLEOTIDE SEQUENCE [LARGE SCALE GENOMIC DNA]</scope>
    <source>
        <strain evidence="1 2">NSP M-1</strain>
    </source>
</reference>
<proteinExistence type="predicted"/>
<gene>
    <name evidence="1" type="ORF">NITMOv2_3135</name>
</gene>
<organism evidence="1 2">
    <name type="scientific">Nitrospira moscoviensis</name>
    <dbReference type="NCBI Taxonomy" id="42253"/>
    <lineage>
        <taxon>Bacteria</taxon>
        <taxon>Pseudomonadati</taxon>
        <taxon>Nitrospirota</taxon>
        <taxon>Nitrospiria</taxon>
        <taxon>Nitrospirales</taxon>
        <taxon>Nitrospiraceae</taxon>
        <taxon>Nitrospira</taxon>
    </lineage>
</organism>
<dbReference type="OrthoDB" id="8751266at2"/>
<dbReference type="InterPro" id="IPR036390">
    <property type="entry name" value="WH_DNA-bd_sf"/>
</dbReference>
<accession>A0A0K2GFB0</accession>
<keyword evidence="2" id="KW-1185">Reference proteome</keyword>
<dbReference type="Gene3D" id="1.10.10.10">
    <property type="entry name" value="Winged helix-like DNA-binding domain superfamily/Winged helix DNA-binding domain"/>
    <property type="match status" value="1"/>
</dbReference>
<dbReference type="SUPFAM" id="SSF46785">
    <property type="entry name" value="Winged helix' DNA-binding domain"/>
    <property type="match status" value="1"/>
</dbReference>
<dbReference type="RefSeq" id="WP_053380526.1">
    <property type="nucleotide sequence ID" value="NZ_CP011801.1"/>
</dbReference>